<evidence type="ECO:0000313" key="2">
    <source>
        <dbReference type="Proteomes" id="UP001159405"/>
    </source>
</evidence>
<comment type="caution">
    <text evidence="1">The sequence shown here is derived from an EMBL/GenBank/DDBJ whole genome shotgun (WGS) entry which is preliminary data.</text>
</comment>
<accession>A0ABN8QIX1</accession>
<keyword evidence="2" id="KW-1185">Reference proteome</keyword>
<protein>
    <submittedName>
        <fullName evidence="1">Uncharacterized protein</fullName>
    </submittedName>
</protein>
<evidence type="ECO:0000313" key="1">
    <source>
        <dbReference type="EMBL" id="CAH3163566.1"/>
    </source>
</evidence>
<name>A0ABN8QIX1_9CNID</name>
<sequence>MVYKSIHGLAPDYLGSLFMKYNPPYNLRNSENKLAVPLPRTNFLKNSFSYNACPLNCGKQNHLNLFEMVVAISLTESIKHTRH</sequence>
<proteinExistence type="predicted"/>
<gene>
    <name evidence="1" type="ORF">PLOB_00005898</name>
</gene>
<dbReference type="Proteomes" id="UP001159405">
    <property type="component" value="Unassembled WGS sequence"/>
</dbReference>
<feature type="non-terminal residue" evidence="1">
    <location>
        <position position="83"/>
    </location>
</feature>
<organism evidence="1 2">
    <name type="scientific">Porites lobata</name>
    <dbReference type="NCBI Taxonomy" id="104759"/>
    <lineage>
        <taxon>Eukaryota</taxon>
        <taxon>Metazoa</taxon>
        <taxon>Cnidaria</taxon>
        <taxon>Anthozoa</taxon>
        <taxon>Hexacorallia</taxon>
        <taxon>Scleractinia</taxon>
        <taxon>Fungiina</taxon>
        <taxon>Poritidae</taxon>
        <taxon>Porites</taxon>
    </lineage>
</organism>
<reference evidence="1 2" key="1">
    <citation type="submission" date="2022-05" db="EMBL/GenBank/DDBJ databases">
        <authorList>
            <consortium name="Genoscope - CEA"/>
            <person name="William W."/>
        </authorList>
    </citation>
    <scope>NUCLEOTIDE SEQUENCE [LARGE SCALE GENOMIC DNA]</scope>
</reference>
<dbReference type="EMBL" id="CALNXK010000126">
    <property type="protein sequence ID" value="CAH3163566.1"/>
    <property type="molecule type" value="Genomic_DNA"/>
</dbReference>